<proteinExistence type="predicted"/>
<evidence type="ECO:0000313" key="3">
    <source>
        <dbReference type="EnsemblMetazoa" id="ASIC010360-PA"/>
    </source>
</evidence>
<dbReference type="EMBL" id="ATLV01017996">
    <property type="status" value="NOT_ANNOTATED_CDS"/>
    <property type="molecule type" value="Genomic_DNA"/>
</dbReference>
<gene>
    <name evidence="2" type="ORF">ZHAS_00010360</name>
</gene>
<feature type="compositionally biased region" description="Gly residues" evidence="1">
    <location>
        <begin position="105"/>
        <end position="114"/>
    </location>
</feature>
<dbReference type="EnsemblMetazoa" id="ASIC010360-RA">
    <property type="protein sequence ID" value="ASIC010360-PA"/>
    <property type="gene ID" value="ASIC010360"/>
</dbReference>
<reference evidence="3" key="2">
    <citation type="submission" date="2020-05" db="UniProtKB">
        <authorList>
            <consortium name="EnsemblMetazoa"/>
        </authorList>
    </citation>
    <scope>IDENTIFICATION</scope>
</reference>
<sequence length="144" mass="15939">MTSQRHRAEPATLFINHRLRQTRLTCGQPRNVLVLNECGWGEGRGGSKETEIIGRNGIRMISFLPSREGVPEGTRFEDGASLCVRPCNRRNRKPPRKIVVVGTRSLGGGFTNGEGKGDAEQSPEGMEIFPFLTRKPSRGTRLHG</sequence>
<evidence type="ECO:0000256" key="1">
    <source>
        <dbReference type="SAM" id="MobiDB-lite"/>
    </source>
</evidence>
<name>A0A084VXD7_ANOSI</name>
<keyword evidence="4" id="KW-1185">Reference proteome</keyword>
<evidence type="ECO:0000313" key="4">
    <source>
        <dbReference type="Proteomes" id="UP000030765"/>
    </source>
</evidence>
<dbReference type="Proteomes" id="UP000030765">
    <property type="component" value="Unassembled WGS sequence"/>
</dbReference>
<dbReference type="VEuPathDB" id="VectorBase:ASIC010360"/>
<reference evidence="2 4" key="1">
    <citation type="journal article" date="2014" name="BMC Genomics">
        <title>Genome sequence of Anopheles sinensis provides insight into genetics basis of mosquito competence for malaria parasites.</title>
        <authorList>
            <person name="Zhou D."/>
            <person name="Zhang D."/>
            <person name="Ding G."/>
            <person name="Shi L."/>
            <person name="Hou Q."/>
            <person name="Ye Y."/>
            <person name="Xu Y."/>
            <person name="Zhou H."/>
            <person name="Xiong C."/>
            <person name="Li S."/>
            <person name="Yu J."/>
            <person name="Hong S."/>
            <person name="Yu X."/>
            <person name="Zou P."/>
            <person name="Chen C."/>
            <person name="Chang X."/>
            <person name="Wang W."/>
            <person name="Lv Y."/>
            <person name="Sun Y."/>
            <person name="Ma L."/>
            <person name="Shen B."/>
            <person name="Zhu C."/>
        </authorList>
    </citation>
    <scope>NUCLEOTIDE SEQUENCE [LARGE SCALE GENOMIC DNA]</scope>
</reference>
<evidence type="ECO:0000313" key="2">
    <source>
        <dbReference type="EMBL" id="KFB42631.1"/>
    </source>
</evidence>
<feature type="region of interest" description="Disordered" evidence="1">
    <location>
        <begin position="102"/>
        <end position="124"/>
    </location>
</feature>
<dbReference type="EMBL" id="KE525206">
    <property type="protein sequence ID" value="KFB42631.1"/>
    <property type="molecule type" value="Genomic_DNA"/>
</dbReference>
<organism evidence="2">
    <name type="scientific">Anopheles sinensis</name>
    <name type="common">Mosquito</name>
    <dbReference type="NCBI Taxonomy" id="74873"/>
    <lineage>
        <taxon>Eukaryota</taxon>
        <taxon>Metazoa</taxon>
        <taxon>Ecdysozoa</taxon>
        <taxon>Arthropoda</taxon>
        <taxon>Hexapoda</taxon>
        <taxon>Insecta</taxon>
        <taxon>Pterygota</taxon>
        <taxon>Neoptera</taxon>
        <taxon>Endopterygota</taxon>
        <taxon>Diptera</taxon>
        <taxon>Nematocera</taxon>
        <taxon>Culicoidea</taxon>
        <taxon>Culicidae</taxon>
        <taxon>Anophelinae</taxon>
        <taxon>Anopheles</taxon>
    </lineage>
</organism>
<accession>A0A084VXD7</accession>
<dbReference type="AlphaFoldDB" id="A0A084VXD7"/>
<protein>
    <submittedName>
        <fullName evidence="2 3">Uncharacterized protein</fullName>
    </submittedName>
</protein>